<sequence>MPTSTITQQTAPIFDGSNYPVWAIRMKAFLRGVNLWNAIENETEVPALRDNAMPTQVKQYEKDIAKKFRALSFIHSTVMQSIFNQIMGCETAKQAYVWEFIDAMMKLVNQIRLLGETLSDARVVEKVLISLPKRAARKNEKTDIAFTVGMKGKEHAKALTKKNVSEIKDKEKGSTQGRKVQNKMTRFPVCPHCKKRSHTKAYAGSGLINMTDDAQWLLDSGSSNHVTPNSSLFTQLDTHYQSRVRIGNGVSLNVVGKGTVGIQTPSG</sequence>
<dbReference type="Proteomes" id="UP000694886">
    <property type="component" value="Chromosome 5"/>
</dbReference>
<feature type="domain" description="DUF4219" evidence="1">
    <location>
        <begin position="14"/>
        <end position="40"/>
    </location>
</feature>
<dbReference type="PANTHER" id="PTHR35317:SF31">
    <property type="entry name" value="DUF4219 DOMAIN-CONTAINING PROTEIN"/>
    <property type="match status" value="1"/>
</dbReference>
<dbReference type="RefSeq" id="XP_017976538.1">
    <property type="nucleotide sequence ID" value="XM_018121049.1"/>
</dbReference>
<evidence type="ECO:0000259" key="1">
    <source>
        <dbReference type="Pfam" id="PF13961"/>
    </source>
</evidence>
<evidence type="ECO:0000313" key="4">
    <source>
        <dbReference type="RefSeq" id="XP_017976538.1"/>
    </source>
</evidence>
<accession>A0AB32WBB9</accession>
<evidence type="ECO:0000313" key="3">
    <source>
        <dbReference type="Proteomes" id="UP000694886"/>
    </source>
</evidence>
<dbReference type="Pfam" id="PF22936">
    <property type="entry name" value="Pol_BBD"/>
    <property type="match status" value="1"/>
</dbReference>
<dbReference type="AlphaFoldDB" id="A0AB32WBB9"/>
<reference evidence="3" key="1">
    <citation type="journal article" date="1997" name="Nucleic Acids Res.">
        <title>tRNAscan-SE: a program for improved detection of transfer RNA genes in genomic sequence.</title>
        <authorList>
            <person name="Lowe T.M."/>
            <person name="Eddy S.R."/>
        </authorList>
    </citation>
    <scope>NUCLEOTIDE SEQUENCE [LARGE SCALE GENOMIC DNA]</scope>
    <source>
        <strain evidence="3">r\B97-61/B2</strain>
    </source>
</reference>
<dbReference type="Pfam" id="PF13961">
    <property type="entry name" value="DUF4219"/>
    <property type="match status" value="1"/>
</dbReference>
<feature type="domain" description="Retrovirus-related Pol polyprotein from transposon TNT 1-94-like beta-barrel" evidence="2">
    <location>
        <begin position="216"/>
        <end position="266"/>
    </location>
</feature>
<dbReference type="PANTHER" id="PTHR35317">
    <property type="entry name" value="OS04G0629600 PROTEIN"/>
    <property type="match status" value="1"/>
</dbReference>
<reference evidence="4" key="2">
    <citation type="submission" date="2025-08" db="UniProtKB">
        <authorList>
            <consortium name="RefSeq"/>
        </authorList>
    </citation>
    <scope>IDENTIFICATION</scope>
</reference>
<dbReference type="Gramene" id="Tc05v2_t020000.1">
    <property type="protein sequence ID" value="Tc05v2_p020000.1"/>
    <property type="gene ID" value="Tc05v2_g020000"/>
</dbReference>
<proteinExistence type="predicted"/>
<dbReference type="KEGG" id="tcc:108662023"/>
<organism evidence="3 4">
    <name type="scientific">Theobroma cacao</name>
    <name type="common">Cacao</name>
    <name type="synonym">Cocoa</name>
    <dbReference type="NCBI Taxonomy" id="3641"/>
    <lineage>
        <taxon>Eukaryota</taxon>
        <taxon>Viridiplantae</taxon>
        <taxon>Streptophyta</taxon>
        <taxon>Embryophyta</taxon>
        <taxon>Tracheophyta</taxon>
        <taxon>Spermatophyta</taxon>
        <taxon>Magnoliopsida</taxon>
        <taxon>eudicotyledons</taxon>
        <taxon>Gunneridae</taxon>
        <taxon>Pentapetalae</taxon>
        <taxon>rosids</taxon>
        <taxon>malvids</taxon>
        <taxon>Malvales</taxon>
        <taxon>Malvaceae</taxon>
        <taxon>Byttnerioideae</taxon>
        <taxon>Theobroma</taxon>
    </lineage>
</organism>
<gene>
    <name evidence="4" type="primary">LOC108662023</name>
</gene>
<name>A0AB32WBB9_THECC</name>
<protein>
    <submittedName>
        <fullName evidence="4">Uncharacterized protein LOC108662023</fullName>
    </submittedName>
</protein>
<evidence type="ECO:0000259" key="2">
    <source>
        <dbReference type="Pfam" id="PF22936"/>
    </source>
</evidence>
<dbReference type="GeneID" id="108662023"/>
<dbReference type="InterPro" id="IPR054722">
    <property type="entry name" value="PolX-like_BBD"/>
</dbReference>
<dbReference type="InterPro" id="IPR025314">
    <property type="entry name" value="DUF4219"/>
</dbReference>